<dbReference type="SUPFAM" id="SSF53850">
    <property type="entry name" value="Periplasmic binding protein-like II"/>
    <property type="match status" value="1"/>
</dbReference>
<keyword evidence="6" id="KW-0408">Iron</keyword>
<dbReference type="InterPro" id="IPR006061">
    <property type="entry name" value="SBP_1_CS"/>
</dbReference>
<keyword evidence="3" id="KW-0410">Iron transport</keyword>
<name>A0ABW5CR68_9HYPH</name>
<dbReference type="Pfam" id="PF13343">
    <property type="entry name" value="SBP_bac_6"/>
    <property type="match status" value="1"/>
</dbReference>
<dbReference type="Proteomes" id="UP001597371">
    <property type="component" value="Unassembled WGS sequence"/>
</dbReference>
<comment type="caution">
    <text evidence="9">The sequence shown here is derived from an EMBL/GenBank/DDBJ whole genome shotgun (WGS) entry which is preliminary data.</text>
</comment>
<keyword evidence="7" id="KW-0406">Ion transport</keyword>
<proteinExistence type="inferred from homology"/>
<dbReference type="EMBL" id="JBHUIJ010000028">
    <property type="protein sequence ID" value="MFD2239283.1"/>
    <property type="molecule type" value="Genomic_DNA"/>
</dbReference>
<evidence type="ECO:0000256" key="6">
    <source>
        <dbReference type="ARBA" id="ARBA00023004"/>
    </source>
</evidence>
<evidence type="ECO:0000313" key="10">
    <source>
        <dbReference type="Proteomes" id="UP001597371"/>
    </source>
</evidence>
<evidence type="ECO:0000256" key="5">
    <source>
        <dbReference type="ARBA" id="ARBA00022729"/>
    </source>
</evidence>
<dbReference type="Gene3D" id="3.40.190.10">
    <property type="entry name" value="Periplasmic binding protein-like II"/>
    <property type="match status" value="2"/>
</dbReference>
<comment type="similarity">
    <text evidence="1">Belongs to the bacterial solute-binding protein 1 family.</text>
</comment>
<dbReference type="PIRSF" id="PIRSF002825">
    <property type="entry name" value="CfbpA"/>
    <property type="match status" value="1"/>
</dbReference>
<keyword evidence="4" id="KW-0479">Metal-binding</keyword>
<organism evidence="9 10">
    <name type="scientific">Aureimonas populi</name>
    <dbReference type="NCBI Taxonomy" id="1701758"/>
    <lineage>
        <taxon>Bacteria</taxon>
        <taxon>Pseudomonadati</taxon>
        <taxon>Pseudomonadota</taxon>
        <taxon>Alphaproteobacteria</taxon>
        <taxon>Hyphomicrobiales</taxon>
        <taxon>Aurantimonadaceae</taxon>
        <taxon>Aureimonas</taxon>
    </lineage>
</organism>
<evidence type="ECO:0000256" key="4">
    <source>
        <dbReference type="ARBA" id="ARBA00022723"/>
    </source>
</evidence>
<feature type="chain" id="PRO_5046597770" evidence="8">
    <location>
        <begin position="26"/>
        <end position="340"/>
    </location>
</feature>
<gene>
    <name evidence="9" type="ORF">ACFSKQ_17685</name>
</gene>
<protein>
    <submittedName>
        <fullName evidence="9">ABC transporter substrate-binding protein</fullName>
    </submittedName>
</protein>
<evidence type="ECO:0000313" key="9">
    <source>
        <dbReference type="EMBL" id="MFD2239283.1"/>
    </source>
</evidence>
<sequence>MMMRHRNRLSLGALAFLGAAFAGQAASASMTVYCPMSEADCASVLAAFEAETGHASSFVRLGAGEILARIRAEQSNPQAALWLAGAADIFIQAAGEGLLEPYASANAERVEAGYRSPDDSWTPIAISPIAFLYNPAYLEELGAEPPTSWRDFADPAYQGAVVLTHPASSGTAYVSLASMVQALGEDEAFALLKEIDGNVLQYLRSAGGPGQMVASGEAAVSMAFTHGLEVALADGFPIGVSFPEEGTGYELNAAALIADAPESQREAATAFLDWIVSDAGQTALGETYRESVVEGFVNDDFSIDLSQVKLIDYDSNWAGENRARLLQRYEQEVRDASAVQ</sequence>
<evidence type="ECO:0000256" key="3">
    <source>
        <dbReference type="ARBA" id="ARBA00022496"/>
    </source>
</evidence>
<evidence type="ECO:0000256" key="7">
    <source>
        <dbReference type="ARBA" id="ARBA00023065"/>
    </source>
</evidence>
<keyword evidence="10" id="KW-1185">Reference proteome</keyword>
<dbReference type="PANTHER" id="PTHR30006">
    <property type="entry name" value="THIAMINE-BINDING PERIPLASMIC PROTEIN-RELATED"/>
    <property type="match status" value="1"/>
</dbReference>
<reference evidence="10" key="1">
    <citation type="journal article" date="2019" name="Int. J. Syst. Evol. Microbiol.">
        <title>The Global Catalogue of Microorganisms (GCM) 10K type strain sequencing project: providing services to taxonomists for standard genome sequencing and annotation.</title>
        <authorList>
            <consortium name="The Broad Institute Genomics Platform"/>
            <consortium name="The Broad Institute Genome Sequencing Center for Infectious Disease"/>
            <person name="Wu L."/>
            <person name="Ma J."/>
        </authorList>
    </citation>
    <scope>NUCLEOTIDE SEQUENCE [LARGE SCALE GENOMIC DNA]</scope>
    <source>
        <strain evidence="10">ZS-35-S2</strain>
    </source>
</reference>
<evidence type="ECO:0000256" key="2">
    <source>
        <dbReference type="ARBA" id="ARBA00022448"/>
    </source>
</evidence>
<dbReference type="CDD" id="cd13544">
    <property type="entry name" value="PBP2_Fbp_like_1"/>
    <property type="match status" value="1"/>
</dbReference>
<evidence type="ECO:0000256" key="8">
    <source>
        <dbReference type="SAM" id="SignalP"/>
    </source>
</evidence>
<dbReference type="RefSeq" id="WP_209738245.1">
    <property type="nucleotide sequence ID" value="NZ_CP072611.1"/>
</dbReference>
<dbReference type="PANTHER" id="PTHR30006:SF2">
    <property type="entry name" value="ABC TRANSPORTER SUBSTRATE-BINDING PROTEIN"/>
    <property type="match status" value="1"/>
</dbReference>
<dbReference type="InterPro" id="IPR026045">
    <property type="entry name" value="Ferric-bd"/>
</dbReference>
<evidence type="ECO:0000256" key="1">
    <source>
        <dbReference type="ARBA" id="ARBA00008520"/>
    </source>
</evidence>
<keyword evidence="2" id="KW-0813">Transport</keyword>
<accession>A0ABW5CR68</accession>
<dbReference type="PROSITE" id="PS01037">
    <property type="entry name" value="SBP_BACTERIAL_1"/>
    <property type="match status" value="1"/>
</dbReference>
<keyword evidence="5 8" id="KW-0732">Signal</keyword>
<feature type="signal peptide" evidence="8">
    <location>
        <begin position="1"/>
        <end position="25"/>
    </location>
</feature>